<feature type="region of interest" description="Disordered" evidence="16">
    <location>
        <begin position="1"/>
        <end position="207"/>
    </location>
</feature>
<dbReference type="GO" id="GO:0071555">
    <property type="term" value="P:cell wall organization"/>
    <property type="evidence" value="ECO:0007669"/>
    <property type="project" value="UniProtKB-KW"/>
</dbReference>
<dbReference type="GO" id="GO:0009986">
    <property type="term" value="C:cell surface"/>
    <property type="evidence" value="ECO:0007669"/>
    <property type="project" value="TreeGrafter"/>
</dbReference>
<feature type="compositionally biased region" description="Basic residues" evidence="16">
    <location>
        <begin position="87"/>
        <end position="97"/>
    </location>
</feature>
<feature type="compositionally biased region" description="Gly residues" evidence="16">
    <location>
        <begin position="146"/>
        <end position="158"/>
    </location>
</feature>
<dbReference type="Proteomes" id="UP000183809">
    <property type="component" value="Unassembled WGS sequence"/>
</dbReference>
<keyword evidence="11" id="KW-0961">Cell wall biogenesis/degradation</keyword>
<dbReference type="EC" id="3.2.1.58" evidence="14"/>
<feature type="compositionally biased region" description="Basic and acidic residues" evidence="16">
    <location>
        <begin position="346"/>
        <end position="356"/>
    </location>
</feature>
<dbReference type="STRING" id="236234.A0A1J9S8A2"/>
<evidence type="ECO:0000256" key="1">
    <source>
        <dbReference type="ARBA" id="ARBA00004401"/>
    </source>
</evidence>
<feature type="compositionally biased region" description="Basic and acidic residues" evidence="16">
    <location>
        <begin position="98"/>
        <end position="109"/>
    </location>
</feature>
<feature type="compositionally biased region" description="Acidic residues" evidence="16">
    <location>
        <begin position="294"/>
        <end position="303"/>
    </location>
</feature>
<feature type="compositionally biased region" description="Low complexity" evidence="16">
    <location>
        <begin position="445"/>
        <end position="469"/>
    </location>
</feature>
<feature type="compositionally biased region" description="Gly residues" evidence="16">
    <location>
        <begin position="179"/>
        <end position="190"/>
    </location>
</feature>
<name>A0A1J9S8A2_9PEZI</name>
<sequence length="962" mass="109430">MPRDHHYESPGRSSRERDSYSRSRPRESEGYRSERERERLRRQRQRRDNHNTDDDNDENDNAEEERRRRRERAARRTSQEPTSDREHHHREPARRHREHYDHAQRERQERRRRRGHRATDSVGEPIPAPPPPLRHPERSYDSPYHGSGGGGGGGGGGSTPTSPTKARQQQQQHRPRRGSGSGGGGGGNGGWDTPASRDSGASARPLLQADALAQLDASNAKKGGWKAGGYDEAYLKRVREQEKGLERERQREERRERRRAKEEEKEALARGEREKRRRYEAEMGFRRSGRVDVELEDDDEEEEAPLHRPGGMDGIRVRGLEEEYPEPYTDDPYTDDAAEPRRRRRDYSDGEREERRQRRKERALAATAVAGRQRKSRVVSGPLLEEGGKEEYEYRMAHRGGGGSGDVFYDEELKKKKRKKIFIIVGIVVLILAIVIPVAVVVSGKKSSDNGGDDSSASSSDSSKPDNSNLDTISEDDIPDWAKGGLLDPFSWYDTEDFNVTFTNDTVGGLSVMGLNTTWDDSVQANENVPALDKEFKYGEMPIRGVNVGGWFNLEPWITPSFFESYNTRDGVIDEWTLTTSMGSTKAKSTLEQHYSSWITKQSFADIRDAGFDHVRIPFNYWAVTTYDGDPYVAKVSWRYLLRGIEYARQQGLRVNLDLHGLPGSQNGWNHSGKQGAIGWLNGTDGTLNRQRSIDIHDQLSTFFAQARYKNVVTLYGLANEPRMVDLNTADVLGWYDDVIPLIRKNNITAILVFGDGFMGLDNWQGKLQDYEDLLLDVHQYVIFNVDLIKFSHSEKINFACKGWTQQSLRSMNKSTGFGPTMCGEWSQADTDCTQYINNVGWGTRWEGTYNTGNESTSVLTPTCPTDNNPVCSCNNANADPSDYSDTYKQFLLDFALAQMYSFEQGWGWFYWTWKTENAVQWSWQSGMQAGILPDKVWDRSAFSCNTSDIPDYSGLGLAENF</sequence>
<keyword evidence="9" id="KW-0325">Glycoprotein</keyword>
<comment type="function">
    <text evidence="13">Glucosidase involved in the degradation of cellulosic biomass. Active on lichenan.</text>
</comment>
<evidence type="ECO:0000256" key="12">
    <source>
        <dbReference type="ARBA" id="ARBA00036824"/>
    </source>
</evidence>
<evidence type="ECO:0000256" key="8">
    <source>
        <dbReference type="ARBA" id="ARBA00023136"/>
    </source>
</evidence>
<dbReference type="GO" id="GO:0009251">
    <property type="term" value="P:glucan catabolic process"/>
    <property type="evidence" value="ECO:0007669"/>
    <property type="project" value="TreeGrafter"/>
</dbReference>
<dbReference type="Gene3D" id="3.20.20.80">
    <property type="entry name" value="Glycosidases"/>
    <property type="match status" value="1"/>
</dbReference>
<dbReference type="GeneID" id="31009717"/>
<evidence type="ECO:0000256" key="17">
    <source>
        <dbReference type="SAM" id="Phobius"/>
    </source>
</evidence>
<keyword evidence="10" id="KW-0326">Glycosidase</keyword>
<evidence type="ECO:0000256" key="10">
    <source>
        <dbReference type="ARBA" id="ARBA00023295"/>
    </source>
</evidence>
<feature type="compositionally biased region" description="Acidic residues" evidence="16">
    <location>
        <begin position="322"/>
        <end position="337"/>
    </location>
</feature>
<dbReference type="PANTHER" id="PTHR31297">
    <property type="entry name" value="GLUCAN ENDO-1,6-BETA-GLUCOSIDASE B"/>
    <property type="match status" value="1"/>
</dbReference>
<evidence type="ECO:0000256" key="16">
    <source>
        <dbReference type="SAM" id="MobiDB-lite"/>
    </source>
</evidence>
<dbReference type="GO" id="GO:0005576">
    <property type="term" value="C:extracellular region"/>
    <property type="evidence" value="ECO:0007669"/>
    <property type="project" value="TreeGrafter"/>
</dbReference>
<dbReference type="RefSeq" id="XP_020132995.1">
    <property type="nucleotide sequence ID" value="XM_020269458.1"/>
</dbReference>
<accession>A0A1J9S8A2</accession>
<gene>
    <name evidence="19" type="ORF">BKCO1_1000099</name>
</gene>
<keyword evidence="5 19" id="KW-0378">Hydrolase</keyword>
<dbReference type="GO" id="GO:0005886">
    <property type="term" value="C:plasma membrane"/>
    <property type="evidence" value="ECO:0007669"/>
    <property type="project" value="UniProtKB-SubCell"/>
</dbReference>
<dbReference type="SUPFAM" id="SSF51445">
    <property type="entry name" value="(Trans)glycosidases"/>
    <property type="match status" value="1"/>
</dbReference>
<evidence type="ECO:0000256" key="4">
    <source>
        <dbReference type="ARBA" id="ARBA00022692"/>
    </source>
</evidence>
<feature type="compositionally biased region" description="Acidic residues" evidence="16">
    <location>
        <begin position="54"/>
        <end position="63"/>
    </location>
</feature>
<feature type="region of interest" description="Disordered" evidence="16">
    <location>
        <begin position="239"/>
        <end position="371"/>
    </location>
</feature>
<evidence type="ECO:0000256" key="13">
    <source>
        <dbReference type="ARBA" id="ARBA00037126"/>
    </source>
</evidence>
<evidence type="ECO:0000256" key="6">
    <source>
        <dbReference type="ARBA" id="ARBA00022968"/>
    </source>
</evidence>
<keyword evidence="3" id="KW-1003">Cell membrane</keyword>
<protein>
    <recommendedName>
        <fullName evidence="14">glucan 1,3-beta-glucosidase</fullName>
        <ecNumber evidence="14">3.2.1.58</ecNumber>
    </recommendedName>
    <alternativeName>
        <fullName evidence="15">Exo-1,3-beta-glucanase D</fullName>
    </alternativeName>
</protein>
<keyword evidence="8 17" id="KW-0472">Membrane</keyword>
<evidence type="ECO:0000256" key="15">
    <source>
        <dbReference type="ARBA" id="ARBA00041260"/>
    </source>
</evidence>
<dbReference type="InterPro" id="IPR050386">
    <property type="entry name" value="Glycosyl_hydrolase_5"/>
</dbReference>
<dbReference type="InterPro" id="IPR001547">
    <property type="entry name" value="Glyco_hydro_5"/>
</dbReference>
<comment type="subcellular location">
    <subcellularLocation>
        <location evidence="1">Cell membrane</location>
        <topology evidence="1">Single-pass type II membrane protein</topology>
    </subcellularLocation>
</comment>
<dbReference type="FunFam" id="3.20.20.80:FF:000033">
    <property type="entry name" value="Glucan 1,3-beta-glucosidase A"/>
    <property type="match status" value="1"/>
</dbReference>
<comment type="caution">
    <text evidence="19">The sequence shown here is derived from an EMBL/GenBank/DDBJ whole genome shotgun (WGS) entry which is preliminary data.</text>
</comment>
<evidence type="ECO:0000256" key="3">
    <source>
        <dbReference type="ARBA" id="ARBA00022475"/>
    </source>
</evidence>
<dbReference type="EMBL" id="MNUE01000010">
    <property type="protein sequence ID" value="OJD36735.1"/>
    <property type="molecule type" value="Genomic_DNA"/>
</dbReference>
<dbReference type="PANTHER" id="PTHR31297:SF34">
    <property type="entry name" value="GLUCAN 1,3-BETA-GLUCOSIDASE 2"/>
    <property type="match status" value="1"/>
</dbReference>
<evidence type="ECO:0000256" key="11">
    <source>
        <dbReference type="ARBA" id="ARBA00023316"/>
    </source>
</evidence>
<keyword evidence="20" id="KW-1185">Reference proteome</keyword>
<evidence type="ECO:0000256" key="5">
    <source>
        <dbReference type="ARBA" id="ARBA00022801"/>
    </source>
</evidence>
<comment type="similarity">
    <text evidence="2">Belongs to the glycosyl hydrolase 5 (cellulase A) family.</text>
</comment>
<evidence type="ECO:0000313" key="20">
    <source>
        <dbReference type="Proteomes" id="UP000183809"/>
    </source>
</evidence>
<feature type="region of interest" description="Disordered" evidence="16">
    <location>
        <begin position="445"/>
        <end position="476"/>
    </location>
</feature>
<dbReference type="Pfam" id="PF00150">
    <property type="entry name" value="Cellulase"/>
    <property type="match status" value="1"/>
</dbReference>
<evidence type="ECO:0000256" key="2">
    <source>
        <dbReference type="ARBA" id="ARBA00005641"/>
    </source>
</evidence>
<feature type="compositionally biased region" description="Basic and acidic residues" evidence="16">
    <location>
        <begin position="1"/>
        <end position="39"/>
    </location>
</feature>
<dbReference type="OrthoDB" id="62120at2759"/>
<dbReference type="AlphaFoldDB" id="A0A1J9S8A2"/>
<feature type="domain" description="Glycoside hydrolase family 5" evidence="18">
    <location>
        <begin position="596"/>
        <end position="832"/>
    </location>
</feature>
<keyword evidence="4 17" id="KW-0812">Transmembrane</keyword>
<evidence type="ECO:0000313" key="19">
    <source>
        <dbReference type="EMBL" id="OJD36735.1"/>
    </source>
</evidence>
<dbReference type="InterPro" id="IPR017853">
    <property type="entry name" value="GH"/>
</dbReference>
<feature type="compositionally biased region" description="Basic and acidic residues" evidence="16">
    <location>
        <begin position="239"/>
        <end position="293"/>
    </location>
</feature>
<evidence type="ECO:0000256" key="9">
    <source>
        <dbReference type="ARBA" id="ARBA00023180"/>
    </source>
</evidence>
<proteinExistence type="inferred from homology"/>
<evidence type="ECO:0000256" key="14">
    <source>
        <dbReference type="ARBA" id="ARBA00038929"/>
    </source>
</evidence>
<evidence type="ECO:0000259" key="18">
    <source>
        <dbReference type="Pfam" id="PF00150"/>
    </source>
</evidence>
<dbReference type="GO" id="GO:0004338">
    <property type="term" value="F:glucan exo-1,3-beta-glucosidase activity"/>
    <property type="evidence" value="ECO:0007669"/>
    <property type="project" value="UniProtKB-EC"/>
</dbReference>
<keyword evidence="6" id="KW-0735">Signal-anchor</keyword>
<reference evidence="19 20" key="1">
    <citation type="submission" date="2016-10" db="EMBL/GenBank/DDBJ databases">
        <title>Proteomics and genomics reveal pathogen-plant mechanisms compatible with a hemibiotrophic lifestyle of Diplodia corticola.</title>
        <authorList>
            <person name="Fernandes I."/>
            <person name="De Jonge R."/>
            <person name="Van De Peer Y."/>
            <person name="Devreese B."/>
            <person name="Alves A."/>
            <person name="Esteves A.C."/>
        </authorList>
    </citation>
    <scope>NUCLEOTIDE SEQUENCE [LARGE SCALE GENOMIC DNA]</scope>
    <source>
        <strain evidence="19 20">CBS 112549</strain>
    </source>
</reference>
<feature type="transmembrane region" description="Helical" evidence="17">
    <location>
        <begin position="421"/>
        <end position="442"/>
    </location>
</feature>
<evidence type="ECO:0000256" key="7">
    <source>
        <dbReference type="ARBA" id="ARBA00022989"/>
    </source>
</evidence>
<comment type="catalytic activity">
    <reaction evidence="12">
        <text>Successive hydrolysis of beta-D-glucose units from the non-reducing ends of (1-&gt;3)-beta-D-glucans, releasing alpha-glucose.</text>
        <dbReference type="EC" id="3.2.1.58"/>
    </reaction>
</comment>
<keyword evidence="7 17" id="KW-1133">Transmembrane helix</keyword>
<organism evidence="19 20">
    <name type="scientific">Diplodia corticola</name>
    <dbReference type="NCBI Taxonomy" id="236234"/>
    <lineage>
        <taxon>Eukaryota</taxon>
        <taxon>Fungi</taxon>
        <taxon>Dikarya</taxon>
        <taxon>Ascomycota</taxon>
        <taxon>Pezizomycotina</taxon>
        <taxon>Dothideomycetes</taxon>
        <taxon>Dothideomycetes incertae sedis</taxon>
        <taxon>Botryosphaeriales</taxon>
        <taxon>Botryosphaeriaceae</taxon>
        <taxon>Diplodia</taxon>
    </lineage>
</organism>